<reference evidence="1" key="1">
    <citation type="submission" date="2022-08" db="UniProtKB">
        <authorList>
            <consortium name="EnsemblMetazoa"/>
        </authorList>
    </citation>
    <scope>IDENTIFICATION</scope>
</reference>
<proteinExistence type="predicted"/>
<dbReference type="AlphaFoldDB" id="A0A8W7P1I3"/>
<accession>A0A8W7P1I3</accession>
<dbReference type="Proteomes" id="UP000075882">
    <property type="component" value="Unassembled WGS sequence"/>
</dbReference>
<evidence type="ECO:0000313" key="1">
    <source>
        <dbReference type="EnsemblMetazoa" id="ACOM024182-PA.1"/>
    </source>
</evidence>
<protein>
    <submittedName>
        <fullName evidence="1">Uncharacterized protein</fullName>
    </submittedName>
</protein>
<dbReference type="EnsemblMetazoa" id="ACOM024182-RA">
    <property type="protein sequence ID" value="ACOM024182-PA.1"/>
    <property type="gene ID" value="ACOM024182"/>
</dbReference>
<sequence length="141" mass="14575">MSIETGTRTTRYTTTYRSNAESSINISTANGHRGISGLVSSALPDNEMPKFWLVLCGGYEGSQALQLDADEGLHDAAPNEAYYLDQSSQIASNQVHQIDYRAQKRHVGAGPGATLLPADSVVDCGGGGGGGVGGVGCVVTT</sequence>
<organism evidence="1">
    <name type="scientific">Anopheles coluzzii</name>
    <name type="common">African malaria mosquito</name>
    <dbReference type="NCBI Taxonomy" id="1518534"/>
    <lineage>
        <taxon>Eukaryota</taxon>
        <taxon>Metazoa</taxon>
        <taxon>Ecdysozoa</taxon>
        <taxon>Arthropoda</taxon>
        <taxon>Hexapoda</taxon>
        <taxon>Insecta</taxon>
        <taxon>Pterygota</taxon>
        <taxon>Neoptera</taxon>
        <taxon>Endopterygota</taxon>
        <taxon>Diptera</taxon>
        <taxon>Nematocera</taxon>
        <taxon>Culicoidea</taxon>
        <taxon>Culicidae</taxon>
        <taxon>Anophelinae</taxon>
        <taxon>Anopheles</taxon>
    </lineage>
</organism>
<name>A0A8W7P1I3_ANOCL</name>